<evidence type="ECO:0000313" key="3">
    <source>
        <dbReference type="Proteomes" id="UP000053573"/>
    </source>
</evidence>
<feature type="compositionally biased region" description="Basic residues" evidence="1">
    <location>
        <begin position="12"/>
        <end position="22"/>
    </location>
</feature>
<evidence type="ECO:0000313" key="2">
    <source>
        <dbReference type="EMBL" id="KLJ11539.1"/>
    </source>
</evidence>
<organism evidence="2 3">
    <name type="scientific">Blastomyces silverae</name>
    <dbReference type="NCBI Taxonomy" id="2060906"/>
    <lineage>
        <taxon>Eukaryota</taxon>
        <taxon>Fungi</taxon>
        <taxon>Dikarya</taxon>
        <taxon>Ascomycota</taxon>
        <taxon>Pezizomycotina</taxon>
        <taxon>Eurotiomycetes</taxon>
        <taxon>Eurotiomycetidae</taxon>
        <taxon>Onygenales</taxon>
        <taxon>Ajellomycetaceae</taxon>
        <taxon>Blastomyces</taxon>
    </lineage>
</organism>
<proteinExistence type="predicted"/>
<sequence length="68" mass="8154">MWLNRRVPLRNSRSRLNKRKRRMRIPRSWRKTCKPRLTSAMMKRRVDISRAWKTATKALSPSGDDSVT</sequence>
<comment type="caution">
    <text evidence="2">The sequence shown here is derived from an EMBL/GenBank/DDBJ whole genome shotgun (WGS) entry which is preliminary data.</text>
</comment>
<reference evidence="3" key="1">
    <citation type="journal article" date="2015" name="PLoS Genet.">
        <title>The dynamic genome and transcriptome of the human fungal pathogen Blastomyces and close relative Emmonsia.</title>
        <authorList>
            <person name="Munoz J.F."/>
            <person name="Gauthier G.M."/>
            <person name="Desjardins C.A."/>
            <person name="Gallo J.E."/>
            <person name="Holder J."/>
            <person name="Sullivan T.D."/>
            <person name="Marty A.J."/>
            <person name="Carmen J.C."/>
            <person name="Chen Z."/>
            <person name="Ding L."/>
            <person name="Gujja S."/>
            <person name="Magrini V."/>
            <person name="Misas E."/>
            <person name="Mitreva M."/>
            <person name="Priest M."/>
            <person name="Saif S."/>
            <person name="Whiston E.A."/>
            <person name="Young S."/>
            <person name="Zeng Q."/>
            <person name="Goldman W.E."/>
            <person name="Mardis E.R."/>
            <person name="Taylor J.W."/>
            <person name="McEwen J.G."/>
            <person name="Clay O.K."/>
            <person name="Klein B.S."/>
            <person name="Cuomo C.A."/>
        </authorList>
    </citation>
    <scope>NUCLEOTIDE SEQUENCE [LARGE SCALE GENOMIC DNA]</scope>
    <source>
        <strain evidence="3">UAMH 139</strain>
    </source>
</reference>
<dbReference type="AlphaFoldDB" id="A0A0H1BJ40"/>
<feature type="region of interest" description="Disordered" evidence="1">
    <location>
        <begin position="1"/>
        <end position="22"/>
    </location>
</feature>
<gene>
    <name evidence="2" type="ORF">EMPG_13265</name>
</gene>
<protein>
    <submittedName>
        <fullName evidence="2">Uncharacterized protein</fullName>
    </submittedName>
</protein>
<evidence type="ECO:0000256" key="1">
    <source>
        <dbReference type="SAM" id="MobiDB-lite"/>
    </source>
</evidence>
<dbReference type="Proteomes" id="UP000053573">
    <property type="component" value="Unassembled WGS sequence"/>
</dbReference>
<dbReference type="EMBL" id="LDEV01001498">
    <property type="protein sequence ID" value="KLJ11539.1"/>
    <property type="molecule type" value="Genomic_DNA"/>
</dbReference>
<name>A0A0H1BJ40_9EURO</name>
<accession>A0A0H1BJ40</accession>
<keyword evidence="3" id="KW-1185">Reference proteome</keyword>